<reference evidence="6" key="1">
    <citation type="submission" date="2017-07" db="EMBL/GenBank/DDBJ databases">
        <title>Taro Niue Genome Assembly and Annotation.</title>
        <authorList>
            <person name="Atibalentja N."/>
            <person name="Keating K."/>
            <person name="Fields C.J."/>
        </authorList>
    </citation>
    <scope>NUCLEOTIDE SEQUENCE</scope>
    <source>
        <strain evidence="6">Niue_2</strain>
        <tissue evidence="6">Leaf</tissue>
    </source>
</reference>
<keyword evidence="5" id="KW-0472">Membrane</keyword>
<dbReference type="OrthoDB" id="664919at2759"/>
<dbReference type="GO" id="GO:0004553">
    <property type="term" value="F:hydrolase activity, hydrolyzing O-glycosyl compounds"/>
    <property type="evidence" value="ECO:0007669"/>
    <property type="project" value="InterPro"/>
</dbReference>
<dbReference type="Gene3D" id="3.20.20.80">
    <property type="entry name" value="Glycosidases"/>
    <property type="match status" value="1"/>
</dbReference>
<dbReference type="GO" id="GO:0005975">
    <property type="term" value="P:carbohydrate metabolic process"/>
    <property type="evidence" value="ECO:0007669"/>
    <property type="project" value="InterPro"/>
</dbReference>
<dbReference type="Proteomes" id="UP000652761">
    <property type="component" value="Unassembled WGS sequence"/>
</dbReference>
<proteinExistence type="inferred from homology"/>
<keyword evidence="2" id="KW-0378">Hydrolase</keyword>
<dbReference type="InterPro" id="IPR017853">
    <property type="entry name" value="GH"/>
</dbReference>
<evidence type="ECO:0000256" key="5">
    <source>
        <dbReference type="SAM" id="Phobius"/>
    </source>
</evidence>
<evidence type="ECO:0000313" key="7">
    <source>
        <dbReference type="Proteomes" id="UP000652761"/>
    </source>
</evidence>
<keyword evidence="3" id="KW-0326">Glycosidase</keyword>
<organism evidence="6 7">
    <name type="scientific">Colocasia esculenta</name>
    <name type="common">Wild taro</name>
    <name type="synonym">Arum esculentum</name>
    <dbReference type="NCBI Taxonomy" id="4460"/>
    <lineage>
        <taxon>Eukaryota</taxon>
        <taxon>Viridiplantae</taxon>
        <taxon>Streptophyta</taxon>
        <taxon>Embryophyta</taxon>
        <taxon>Tracheophyta</taxon>
        <taxon>Spermatophyta</taxon>
        <taxon>Magnoliopsida</taxon>
        <taxon>Liliopsida</taxon>
        <taxon>Araceae</taxon>
        <taxon>Aroideae</taxon>
        <taxon>Colocasieae</taxon>
        <taxon>Colocasia</taxon>
    </lineage>
</organism>
<gene>
    <name evidence="6" type="ORF">Taro_000444</name>
</gene>
<evidence type="ECO:0000256" key="4">
    <source>
        <dbReference type="RuleBase" id="RU004335"/>
    </source>
</evidence>
<dbReference type="InterPro" id="IPR000490">
    <property type="entry name" value="Glyco_hydro_17"/>
</dbReference>
<comment type="similarity">
    <text evidence="1 4">Belongs to the glycosyl hydrolase 17 family.</text>
</comment>
<evidence type="ECO:0000256" key="2">
    <source>
        <dbReference type="ARBA" id="ARBA00022801"/>
    </source>
</evidence>
<dbReference type="InterPro" id="IPR044965">
    <property type="entry name" value="Glyco_hydro_17_plant"/>
</dbReference>
<comment type="caution">
    <text evidence="6">The sequence shown here is derived from an EMBL/GenBank/DDBJ whole genome shotgun (WGS) entry which is preliminary data.</text>
</comment>
<accession>A0A843TAN1</accession>
<dbReference type="PANTHER" id="PTHR32227">
    <property type="entry name" value="GLUCAN ENDO-1,3-BETA-GLUCOSIDASE BG1-RELATED-RELATED"/>
    <property type="match status" value="1"/>
</dbReference>
<evidence type="ECO:0008006" key="8">
    <source>
        <dbReference type="Google" id="ProtNLM"/>
    </source>
</evidence>
<protein>
    <recommendedName>
        <fullName evidence="8">Glucan endo-1,3-beta-D-glucosidase</fullName>
    </recommendedName>
</protein>
<keyword evidence="5" id="KW-0812">Transmembrane</keyword>
<evidence type="ECO:0000313" key="6">
    <source>
        <dbReference type="EMBL" id="MQL68105.1"/>
    </source>
</evidence>
<evidence type="ECO:0000256" key="3">
    <source>
        <dbReference type="ARBA" id="ARBA00023295"/>
    </source>
</evidence>
<name>A0A843TAN1_COLES</name>
<keyword evidence="5" id="KW-1133">Transmembrane helix</keyword>
<sequence length="442" mass="48448">MAMREATTLLRSSLPSSLITYYIRASSRSQLPAPNSLTQSVLYLCTGQNYQKLSIGGKCSMDMAAFSYSRSFPSLLLLFVASSISTAAGGFLGVDYGRMMDNPMPPKDVVKLLQDNGFGAAAIYDADADVVQAFSNSGIKLRVSLPNDELENAARDPNYANTWVREHVGQYYPATQIDTITVGNEVFLQRPELNQYLFPAMQNVYNALKNLDHADNIKVSTPFAMSALSESFPPSKGRFRDDLQPIIRQILEFLDGIGSFLMVNIYPYIAYRDRYPEISREYFLGLPNPGVRDDVTGLTYYSLLDAERDAVFSAVAALGLASQQQKNDQLSSTLSESGCKSCAIPNMFSKDETGGAGSTLNSSLAAEPGCSIEDAQAYNSILVQRIRSGNTGTPLHPNADMTVYIFSLFNENLKPESERSFGLFYPDGRKVYELQATPAGGD</sequence>
<dbReference type="SUPFAM" id="SSF51445">
    <property type="entry name" value="(Trans)glycosidases"/>
    <property type="match status" value="1"/>
</dbReference>
<dbReference type="AlphaFoldDB" id="A0A843TAN1"/>
<evidence type="ECO:0000256" key="1">
    <source>
        <dbReference type="ARBA" id="ARBA00008773"/>
    </source>
</evidence>
<feature type="transmembrane region" description="Helical" evidence="5">
    <location>
        <begin position="72"/>
        <end position="94"/>
    </location>
</feature>
<keyword evidence="7" id="KW-1185">Reference proteome</keyword>
<dbReference type="EMBL" id="NMUH01000008">
    <property type="protein sequence ID" value="MQL68105.1"/>
    <property type="molecule type" value="Genomic_DNA"/>
</dbReference>
<dbReference type="Pfam" id="PF00332">
    <property type="entry name" value="Glyco_hydro_17"/>
    <property type="match status" value="2"/>
</dbReference>